<organism evidence="2 3">
    <name type="scientific">Cimex lectularius</name>
    <name type="common">Bed bug</name>
    <name type="synonym">Acanthia lectularia</name>
    <dbReference type="NCBI Taxonomy" id="79782"/>
    <lineage>
        <taxon>Eukaryota</taxon>
        <taxon>Metazoa</taxon>
        <taxon>Ecdysozoa</taxon>
        <taxon>Arthropoda</taxon>
        <taxon>Hexapoda</taxon>
        <taxon>Insecta</taxon>
        <taxon>Pterygota</taxon>
        <taxon>Neoptera</taxon>
        <taxon>Paraneoptera</taxon>
        <taxon>Hemiptera</taxon>
        <taxon>Heteroptera</taxon>
        <taxon>Panheteroptera</taxon>
        <taxon>Cimicomorpha</taxon>
        <taxon>Cimicidae</taxon>
        <taxon>Cimex</taxon>
    </lineage>
</organism>
<accession>A0A8I6TGS9</accession>
<dbReference type="EnsemblMetazoa" id="XM_014401389.2">
    <property type="protein sequence ID" value="XP_014256875.1"/>
    <property type="gene ID" value="LOC106670794"/>
</dbReference>
<dbReference type="RefSeq" id="XP_014256874.1">
    <property type="nucleotide sequence ID" value="XM_014401388.2"/>
</dbReference>
<dbReference type="GeneID" id="106670794"/>
<dbReference type="Proteomes" id="UP000494040">
    <property type="component" value="Unassembled WGS sequence"/>
</dbReference>
<evidence type="ECO:0000313" key="2">
    <source>
        <dbReference type="EnsemblMetazoa" id="XP_014256875.1"/>
    </source>
</evidence>
<dbReference type="RefSeq" id="XP_014256872.1">
    <property type="nucleotide sequence ID" value="XM_014401386.1"/>
</dbReference>
<name>A0A8I6TGS9_CIMLE</name>
<dbReference type="EnsemblMetazoa" id="XM_014401386.1">
    <property type="protein sequence ID" value="XP_014256872.1"/>
    <property type="gene ID" value="LOC106670794"/>
</dbReference>
<dbReference type="EnsemblMetazoa" id="XM_014401388.2">
    <property type="protein sequence ID" value="XP_014256874.1"/>
    <property type="gene ID" value="LOC106670794"/>
</dbReference>
<evidence type="ECO:0000313" key="3">
    <source>
        <dbReference type="Proteomes" id="UP000494040"/>
    </source>
</evidence>
<sequence length="116" mass="13182">MELKQASWPVHVCICTRGPAEIVCTNTQCSFSSHGRVRRQCPSHPKVTFLLDLVHCPWCGTDCVEQQPDVQLSPAPPVCEPVAKSAEDRGRFRPQLTRNTKPATREFRNAYKRVRH</sequence>
<keyword evidence="3" id="KW-1185">Reference proteome</keyword>
<reference evidence="2" key="1">
    <citation type="submission" date="2022-01" db="UniProtKB">
        <authorList>
            <consortium name="EnsemblMetazoa"/>
        </authorList>
    </citation>
    <scope>IDENTIFICATION</scope>
</reference>
<dbReference type="KEGG" id="clec:106670794"/>
<feature type="region of interest" description="Disordered" evidence="1">
    <location>
        <begin position="95"/>
        <end position="116"/>
    </location>
</feature>
<evidence type="ECO:0000256" key="1">
    <source>
        <dbReference type="SAM" id="MobiDB-lite"/>
    </source>
</evidence>
<dbReference type="AlphaFoldDB" id="A0A8I6TGS9"/>
<dbReference type="RefSeq" id="XP_014256875.1">
    <property type="nucleotide sequence ID" value="XM_014401389.2"/>
</dbReference>
<dbReference type="OrthoDB" id="6365737at2759"/>
<proteinExistence type="predicted"/>
<protein>
    <submittedName>
        <fullName evidence="2">Uncharacterized protein</fullName>
    </submittedName>
</protein>